<evidence type="ECO:0000256" key="1">
    <source>
        <dbReference type="SAM" id="MobiDB-lite"/>
    </source>
</evidence>
<evidence type="ECO:0000313" key="4">
    <source>
        <dbReference type="EMBL" id="QKE90446.1"/>
    </source>
</evidence>
<feature type="domain" description="AsmA" evidence="3">
    <location>
        <begin position="19"/>
        <end position="554"/>
    </location>
</feature>
<keyword evidence="5" id="KW-1185">Reference proteome</keyword>
<feature type="region of interest" description="Disordered" evidence="1">
    <location>
        <begin position="348"/>
        <end position="376"/>
    </location>
</feature>
<feature type="transmembrane region" description="Helical" evidence="2">
    <location>
        <begin position="16"/>
        <end position="36"/>
    </location>
</feature>
<evidence type="ECO:0000256" key="2">
    <source>
        <dbReference type="SAM" id="Phobius"/>
    </source>
</evidence>
<evidence type="ECO:0000259" key="3">
    <source>
        <dbReference type="Pfam" id="PF05170"/>
    </source>
</evidence>
<sequence>MANAARRKGGVRRHKGLIAIGTFAVLLILVIILWQWDWFIPLVDRQASAAIGRKVTIEHLHVRLGRVTRIIADDVKVAGTDQFPKSLATAQHLTVNVELLPLIRHRQIVLPLIDLDHPTIDAEAAHDGTNNWTTSDNSNSKADKPSSSPPLLGILRIEDGHVHVVDAKLKANFNIQVATTETPDPDIRPIPVDQGHIVANATGTYAGQPITGRFVGGAILSLRDKTRPYPIDLRVANGPTHVSLVGTIEQPLTFGGAKVKLLFAGPDMSLLYPLTGVPIPQTPAYKVAGNLDYSRERIAFREFTGQVGSSDLNGTITVVPAKIPTIDANLNSHNVDLEDLGGFIGADPGHGAKTPASTPKTPDAHPASTGDVLPNTPINMPKVRAANIHLVYKGDHIKNRSIPLDNIVARLNIENGVIDLKQLDFKVGTGTIFSSATLDPVGSSLKTRAHVDFHRIDLSRLLQATHTFHGQGIIGGRADITTRGSSFADMLGNGDGGISLVMSGGGDISALLPDIAGLEFGNALLSALGMPNRAQVQCFVMDMPLKNGILSTNSFLLQTTEARSIGRGTVDFKNQTLDYSLTTRSSHFSVGSLPGPINITGKLGKPAIRPGAEVVARAGAAAGLGVVLAPLALLPTIQFGVGETGACQSALEDMKTHPASPPMRNSATPPTRTKHRSH</sequence>
<dbReference type="KEGG" id="lck:HN018_10730"/>
<keyword evidence="2" id="KW-0812">Transmembrane</keyword>
<protein>
    <submittedName>
        <fullName evidence="4">AsmA family protein</fullName>
    </submittedName>
</protein>
<dbReference type="GO" id="GO:0090313">
    <property type="term" value="P:regulation of protein targeting to membrane"/>
    <property type="evidence" value="ECO:0007669"/>
    <property type="project" value="TreeGrafter"/>
</dbReference>
<keyword evidence="2" id="KW-0472">Membrane</keyword>
<dbReference type="GO" id="GO:0005886">
    <property type="term" value="C:plasma membrane"/>
    <property type="evidence" value="ECO:0007669"/>
    <property type="project" value="TreeGrafter"/>
</dbReference>
<dbReference type="InterPro" id="IPR052894">
    <property type="entry name" value="AsmA-related"/>
</dbReference>
<reference evidence="4 5" key="1">
    <citation type="journal article" date="2014" name="World J. Microbiol. Biotechnol.">
        <title>Biodiversity and physiological characteristics of Antarctic and Arctic lichens-associated bacteria.</title>
        <authorList>
            <person name="Lee Y.M."/>
            <person name="Kim E.H."/>
            <person name="Lee H.K."/>
            <person name="Hong S.G."/>
        </authorList>
    </citation>
    <scope>NUCLEOTIDE SEQUENCE [LARGE SCALE GENOMIC DNA]</scope>
    <source>
        <strain evidence="4 5">PAMC 26569</strain>
    </source>
</reference>
<dbReference type="PANTHER" id="PTHR30441">
    <property type="entry name" value="DUF748 DOMAIN-CONTAINING PROTEIN"/>
    <property type="match status" value="1"/>
</dbReference>
<dbReference type="EMBL" id="CP053708">
    <property type="protein sequence ID" value="QKE90446.1"/>
    <property type="molecule type" value="Genomic_DNA"/>
</dbReference>
<dbReference type="Proteomes" id="UP000500767">
    <property type="component" value="Chromosome"/>
</dbReference>
<proteinExistence type="predicted"/>
<accession>A0A6M8HQ54</accession>
<feature type="region of interest" description="Disordered" evidence="1">
    <location>
        <begin position="126"/>
        <end position="148"/>
    </location>
</feature>
<dbReference type="Pfam" id="PF05170">
    <property type="entry name" value="AsmA"/>
    <property type="match status" value="1"/>
</dbReference>
<name>A0A6M8HQ54_9PROT</name>
<feature type="compositionally biased region" description="Low complexity" evidence="1">
    <location>
        <begin position="129"/>
        <end position="140"/>
    </location>
</feature>
<feature type="region of interest" description="Disordered" evidence="1">
    <location>
        <begin position="654"/>
        <end position="678"/>
    </location>
</feature>
<keyword evidence="2" id="KW-1133">Transmembrane helix</keyword>
<evidence type="ECO:0000313" key="5">
    <source>
        <dbReference type="Proteomes" id="UP000500767"/>
    </source>
</evidence>
<dbReference type="RefSeq" id="WP_171835395.1">
    <property type="nucleotide sequence ID" value="NZ_CP053708.1"/>
</dbReference>
<dbReference type="AlphaFoldDB" id="A0A6M8HQ54"/>
<gene>
    <name evidence="4" type="ORF">HN018_10730</name>
</gene>
<organism evidence="4 5">
    <name type="scientific">Lichenicola cladoniae</name>
    <dbReference type="NCBI Taxonomy" id="1484109"/>
    <lineage>
        <taxon>Bacteria</taxon>
        <taxon>Pseudomonadati</taxon>
        <taxon>Pseudomonadota</taxon>
        <taxon>Alphaproteobacteria</taxon>
        <taxon>Acetobacterales</taxon>
        <taxon>Acetobacteraceae</taxon>
        <taxon>Lichenicola</taxon>
    </lineage>
</organism>
<dbReference type="InterPro" id="IPR007844">
    <property type="entry name" value="AsmA"/>
</dbReference>
<dbReference type="PANTHER" id="PTHR30441:SF9">
    <property type="entry name" value="ASMA FAMILY PROTEIN YHJG"/>
    <property type="match status" value="1"/>
</dbReference>